<dbReference type="EMBL" id="CM045760">
    <property type="protein sequence ID" value="KAI8027472.1"/>
    <property type="molecule type" value="Genomic_DNA"/>
</dbReference>
<organism evidence="1 2">
    <name type="scientific">Camellia lanceoleosa</name>
    <dbReference type="NCBI Taxonomy" id="1840588"/>
    <lineage>
        <taxon>Eukaryota</taxon>
        <taxon>Viridiplantae</taxon>
        <taxon>Streptophyta</taxon>
        <taxon>Embryophyta</taxon>
        <taxon>Tracheophyta</taxon>
        <taxon>Spermatophyta</taxon>
        <taxon>Magnoliopsida</taxon>
        <taxon>eudicotyledons</taxon>
        <taxon>Gunneridae</taxon>
        <taxon>Pentapetalae</taxon>
        <taxon>asterids</taxon>
        <taxon>Ericales</taxon>
        <taxon>Theaceae</taxon>
        <taxon>Camellia</taxon>
    </lineage>
</organism>
<protein>
    <submittedName>
        <fullName evidence="1">Linoleate 9S-lipoxygenase 5</fullName>
    </submittedName>
</protein>
<gene>
    <name evidence="1" type="ORF">LOK49_LG02G02147</name>
</gene>
<keyword evidence="2" id="KW-1185">Reference proteome</keyword>
<reference evidence="1 2" key="1">
    <citation type="journal article" date="2022" name="Plant J.">
        <title>Chromosome-level genome of Camellia lanceoleosa provides a valuable resource for understanding genome evolution and self-incompatibility.</title>
        <authorList>
            <person name="Gong W."/>
            <person name="Xiao S."/>
            <person name="Wang L."/>
            <person name="Liao Z."/>
            <person name="Chang Y."/>
            <person name="Mo W."/>
            <person name="Hu G."/>
            <person name="Li W."/>
            <person name="Zhao G."/>
            <person name="Zhu H."/>
            <person name="Hu X."/>
            <person name="Ji K."/>
            <person name="Xiang X."/>
            <person name="Song Q."/>
            <person name="Yuan D."/>
            <person name="Jin S."/>
            <person name="Zhang L."/>
        </authorList>
    </citation>
    <scope>NUCLEOTIDE SEQUENCE [LARGE SCALE GENOMIC DNA]</scope>
    <source>
        <strain evidence="1">SQ_2022a</strain>
    </source>
</reference>
<name>A0ACC0IQ13_9ERIC</name>
<accession>A0ACC0IQ13</accession>
<comment type="caution">
    <text evidence="1">The sequence shown here is derived from an EMBL/GenBank/DDBJ whole genome shotgun (WGS) entry which is preliminary data.</text>
</comment>
<sequence length="993" mass="114258">MVDPPLSLSLSLNFENTRWRRRKWNRGDGDGFATVDRGCRFGSHRHRHCYTTFSLEQTPPLLYHCRHKVCEFHVKATTAIVAELRQRLSEMQQMESGDGGLGVERVNRSDIDEQIERRLFYGKVMDAIPDENGNKKHKHEGKKIKGTVVLVKKTLIDFDGLSLPLVDRVDELLGHKVSLQLISAVNGDPGKDFCGKIGKPAYLEDWITQLTPPSADVSFNVTFQWDEEMGVPGAFTIKNFHHNEFYLKTVTLEEIPGHAQIQFVCNSWVYPNEYYKKDRVFFTNQTYLPSETPAPLRHYREEELLTLRGNGTGKLEEWDRVYDYDLYNDLSEPETDKKYGRPILGGSSKYPYPRRGRTGRPQLEKDPRYESRLPLLKSLSIYVPRDERFNHLKLSDAVGYGLKSLCQFLLPEFEAQFGKTPKEFETLEDVLKLYDEGIKIPDCHLLESLGKEIPVKKQKEIFRTDGERFFHFPVPQVIKEDKSAWRTDEEFTREMLAGVNPVVIRRLQVFPPNSKLNPKVYNNKANSKTKESIEKKLEGLTIDEALKNKKLFALDYHDALMPYLKRINSTSTKIYATRTLLFLKNDGTLKPMAIELSKFPEEDQLGLPEKEQLGEESVVYTPAEHGTEGTIWQLAKAYVAVNDSGYHQLICHWLHTHAVIEPFVIATNRQLSVLHPINKLLHPHFRDTMNINALARQILINAGGILEKTVFPSEYAMEWSSAVYKDWVFPEQALPADLIKRGVAVEDTKSPHGVRLLIEDYPYAVDGLEIWSAIKTWVEDYCSFYYKTDEMVQEDSELQSWWKELREKGHGDKKNEPWWPKMQTCKELVETCTIIIWVASALHAAVNFGQYPYGGYLPNRPAISRRFIPKPTENKTEYEELEKNPDLALLKTVTPQLPSILGISLIEILSMHTADEVFLGKRDTLDWTTDKEPLEAFERFGKKLTEIEHRITRMNEDKKLKNRVGPAQMPYTLLFPTSDVGLTGKGIPNSVSI</sequence>
<evidence type="ECO:0000313" key="1">
    <source>
        <dbReference type="EMBL" id="KAI8027472.1"/>
    </source>
</evidence>
<dbReference type="Proteomes" id="UP001060215">
    <property type="component" value="Chromosome 3"/>
</dbReference>
<proteinExistence type="predicted"/>
<evidence type="ECO:0000313" key="2">
    <source>
        <dbReference type="Proteomes" id="UP001060215"/>
    </source>
</evidence>